<evidence type="ECO:0000256" key="1">
    <source>
        <dbReference type="SAM" id="MobiDB-lite"/>
    </source>
</evidence>
<dbReference type="PANTHER" id="PTHR28360:SF1">
    <property type="entry name" value="DYNACTIN SUBUNIT 3"/>
    <property type="match status" value="1"/>
</dbReference>
<reference evidence="2 3" key="1">
    <citation type="journal article" date="2015" name="Fungal Genet. Biol.">
        <title>Evolution of novel wood decay mechanisms in Agaricales revealed by the genome sequences of Fistulina hepatica and Cylindrobasidium torrendii.</title>
        <authorList>
            <person name="Floudas D."/>
            <person name="Held B.W."/>
            <person name="Riley R."/>
            <person name="Nagy L.G."/>
            <person name="Koehler G."/>
            <person name="Ransdell A.S."/>
            <person name="Younus H."/>
            <person name="Chow J."/>
            <person name="Chiniquy J."/>
            <person name="Lipzen A."/>
            <person name="Tritt A."/>
            <person name="Sun H."/>
            <person name="Haridas S."/>
            <person name="LaButti K."/>
            <person name="Ohm R.A."/>
            <person name="Kues U."/>
            <person name="Blanchette R.A."/>
            <person name="Grigoriev I.V."/>
            <person name="Minto R.E."/>
            <person name="Hibbett D.S."/>
        </authorList>
    </citation>
    <scope>NUCLEOTIDE SEQUENCE [LARGE SCALE GENOMIC DNA]</scope>
    <source>
        <strain evidence="2 3">FP15055 ss-10</strain>
    </source>
</reference>
<dbReference type="Proteomes" id="UP000054007">
    <property type="component" value="Unassembled WGS sequence"/>
</dbReference>
<evidence type="ECO:0000313" key="2">
    <source>
        <dbReference type="EMBL" id="KIY62612.1"/>
    </source>
</evidence>
<feature type="compositionally biased region" description="Pro residues" evidence="1">
    <location>
        <begin position="23"/>
        <end position="33"/>
    </location>
</feature>
<keyword evidence="3" id="KW-1185">Reference proteome</keyword>
<accession>A0A0D7AWJ9</accession>
<protein>
    <submittedName>
        <fullName evidence="2">Uncharacterized protein</fullName>
    </submittedName>
</protein>
<organism evidence="2 3">
    <name type="scientific">Cylindrobasidium torrendii FP15055 ss-10</name>
    <dbReference type="NCBI Taxonomy" id="1314674"/>
    <lineage>
        <taxon>Eukaryota</taxon>
        <taxon>Fungi</taxon>
        <taxon>Dikarya</taxon>
        <taxon>Basidiomycota</taxon>
        <taxon>Agaricomycotina</taxon>
        <taxon>Agaricomycetes</taxon>
        <taxon>Agaricomycetidae</taxon>
        <taxon>Agaricales</taxon>
        <taxon>Marasmiineae</taxon>
        <taxon>Physalacriaceae</taxon>
        <taxon>Cylindrobasidium</taxon>
    </lineage>
</organism>
<dbReference type="AlphaFoldDB" id="A0A0D7AWJ9"/>
<feature type="compositionally biased region" description="Low complexity" evidence="1">
    <location>
        <begin position="34"/>
        <end position="61"/>
    </location>
</feature>
<dbReference type="EMBL" id="KN880765">
    <property type="protein sequence ID" value="KIY62612.1"/>
    <property type="molecule type" value="Genomic_DNA"/>
</dbReference>
<dbReference type="GO" id="GO:0005869">
    <property type="term" value="C:dynactin complex"/>
    <property type="evidence" value="ECO:0007669"/>
    <property type="project" value="InterPro"/>
</dbReference>
<gene>
    <name evidence="2" type="ORF">CYLTODRAFT_494521</name>
</gene>
<dbReference type="InterPro" id="IPR009991">
    <property type="entry name" value="DCTN3"/>
</dbReference>
<dbReference type="GO" id="GO:0061640">
    <property type="term" value="P:cytoskeleton-dependent cytokinesis"/>
    <property type="evidence" value="ECO:0007669"/>
    <property type="project" value="InterPro"/>
</dbReference>
<feature type="region of interest" description="Disordered" evidence="1">
    <location>
        <begin position="13"/>
        <end position="76"/>
    </location>
</feature>
<evidence type="ECO:0000313" key="3">
    <source>
        <dbReference type="Proteomes" id="UP000054007"/>
    </source>
</evidence>
<dbReference type="OrthoDB" id="16729at2759"/>
<proteinExistence type="predicted"/>
<sequence>MAHIGSVFLGDTKRAHILSSGPSSPPSSPPPTSPGLSIMSGMMSGMSSPIPHSSPPHSASSDKQQHEAPPELSAPAPTIAPELSLELRLRWLEAIVFGVKQDKKGKAKLPADQTLVRTTDALQRRLDSVVEGNDGLKKFMRQYDKYAHLLTPTFALGGLLPDTPHEEMSDEALDALIAEMENDIRSADRDMREIEELVKKGATGAGKMADYEDLVPRLEALMKAHDEDLVQTTEIERRIAVLLDRHATQIDALSELFVAWDDTLTDAEAKVAKLERAKAERTRLGFEQ</sequence>
<dbReference type="STRING" id="1314674.A0A0D7AWJ9"/>
<dbReference type="PANTHER" id="PTHR28360">
    <property type="entry name" value="DYNACTIN SUBUNIT 3"/>
    <property type="match status" value="1"/>
</dbReference>
<name>A0A0D7AWJ9_9AGAR</name>
<dbReference type="Pfam" id="PF07426">
    <property type="entry name" value="Dynactin_p22"/>
    <property type="match status" value="1"/>
</dbReference>